<proteinExistence type="predicted"/>
<dbReference type="EMBL" id="MLJW01000494">
    <property type="protein sequence ID" value="OIQ86202.1"/>
    <property type="molecule type" value="Genomic_DNA"/>
</dbReference>
<dbReference type="GO" id="GO:0008425">
    <property type="term" value="F:2-methoxy-6-polyprenyl-1,4-benzoquinol methyltransferase activity"/>
    <property type="evidence" value="ECO:0007669"/>
    <property type="project" value="UniProtKB-EC"/>
</dbReference>
<dbReference type="Gene3D" id="3.40.50.150">
    <property type="entry name" value="Vaccinia Virus protein VP39"/>
    <property type="match status" value="1"/>
</dbReference>
<dbReference type="PANTHER" id="PTHR43861:SF1">
    <property type="entry name" value="TRANS-ACONITATE 2-METHYLTRANSFERASE"/>
    <property type="match status" value="1"/>
</dbReference>
<dbReference type="SUPFAM" id="SSF53335">
    <property type="entry name" value="S-adenosyl-L-methionine-dependent methyltransferases"/>
    <property type="match status" value="1"/>
</dbReference>
<keyword evidence="2 4" id="KW-0808">Transferase</keyword>
<keyword evidence="4" id="KW-0830">Ubiquinone</keyword>
<dbReference type="GO" id="GO:0043770">
    <property type="term" value="F:demethylmenaquinone methyltransferase activity"/>
    <property type="evidence" value="ECO:0007669"/>
    <property type="project" value="UniProtKB-EC"/>
</dbReference>
<dbReference type="InterPro" id="IPR041698">
    <property type="entry name" value="Methyltransf_25"/>
</dbReference>
<sequence length="237" mass="26697">MDLDALFNDDYDYFYAAHLTPEVDARDVDTVWRALQPQPGQHVLDLACGAGRLAAPLAARGLCVHGVDASAGMLARARARCGDRVALRQLDMRELDARCAYDHAFNWFTSLTYFDDAVIQDVLARVARALRPGGRFAIDLPQRDAVAARFRPCVAVEREGHLMIDLCRFDTVRGRVDTERVVVRDGVRRARFFIRLPTPNEFVEWLLRAGFRDVELGDLDGRALTLQSWHMVAVATR</sequence>
<dbReference type="EC" id="2.1.1.163" evidence="4"/>
<dbReference type="PANTHER" id="PTHR43861">
    <property type="entry name" value="TRANS-ACONITATE 2-METHYLTRANSFERASE-RELATED"/>
    <property type="match status" value="1"/>
</dbReference>
<accession>A0A1J5QS72</accession>
<dbReference type="Gene3D" id="2.20.25.110">
    <property type="entry name" value="S-adenosyl-L-methionine-dependent methyltransferases"/>
    <property type="match status" value="1"/>
</dbReference>
<comment type="caution">
    <text evidence="4">The sequence shown here is derived from an EMBL/GenBank/DDBJ whole genome shotgun (WGS) entry which is preliminary data.</text>
</comment>
<dbReference type="Pfam" id="PF13649">
    <property type="entry name" value="Methyltransf_25"/>
    <property type="match status" value="1"/>
</dbReference>
<keyword evidence="1 4" id="KW-0489">Methyltransferase</keyword>
<name>A0A1J5QS72_9ZZZZ</name>
<dbReference type="InterPro" id="IPR029063">
    <property type="entry name" value="SAM-dependent_MTases_sf"/>
</dbReference>
<evidence type="ECO:0000256" key="1">
    <source>
        <dbReference type="ARBA" id="ARBA00022603"/>
    </source>
</evidence>
<reference evidence="4" key="1">
    <citation type="submission" date="2016-10" db="EMBL/GenBank/DDBJ databases">
        <title>Sequence of Gallionella enrichment culture.</title>
        <authorList>
            <person name="Poehlein A."/>
            <person name="Muehling M."/>
            <person name="Daniel R."/>
        </authorList>
    </citation>
    <scope>NUCLEOTIDE SEQUENCE</scope>
</reference>
<evidence type="ECO:0000259" key="3">
    <source>
        <dbReference type="Pfam" id="PF13649"/>
    </source>
</evidence>
<feature type="domain" description="Methyltransferase" evidence="3">
    <location>
        <begin position="43"/>
        <end position="134"/>
    </location>
</feature>
<organism evidence="4">
    <name type="scientific">mine drainage metagenome</name>
    <dbReference type="NCBI Taxonomy" id="410659"/>
    <lineage>
        <taxon>unclassified sequences</taxon>
        <taxon>metagenomes</taxon>
        <taxon>ecological metagenomes</taxon>
    </lineage>
</organism>
<dbReference type="CDD" id="cd02440">
    <property type="entry name" value="AdoMet_MTases"/>
    <property type="match status" value="1"/>
</dbReference>
<dbReference type="GO" id="GO:0032259">
    <property type="term" value="P:methylation"/>
    <property type="evidence" value="ECO:0007669"/>
    <property type="project" value="UniProtKB-KW"/>
</dbReference>
<dbReference type="EC" id="2.1.1.201" evidence="4"/>
<protein>
    <submittedName>
        <fullName evidence="4">Ubiquinone/menaquinone biosynthesis C-methyltransferase UbiE</fullName>
        <ecNumber evidence="4">2.1.1.163</ecNumber>
        <ecNumber evidence="4">2.1.1.201</ecNumber>
    </submittedName>
</protein>
<gene>
    <name evidence="4" type="primary">ubiE_37</name>
    <name evidence="4" type="ORF">GALL_319530</name>
</gene>
<evidence type="ECO:0000313" key="4">
    <source>
        <dbReference type="EMBL" id="OIQ86202.1"/>
    </source>
</evidence>
<evidence type="ECO:0000256" key="2">
    <source>
        <dbReference type="ARBA" id="ARBA00022679"/>
    </source>
</evidence>
<dbReference type="AlphaFoldDB" id="A0A1J5QS72"/>